<dbReference type="EMBL" id="HBUE01027428">
    <property type="protein sequence ID" value="CAG6454817.1"/>
    <property type="molecule type" value="Transcribed_RNA"/>
</dbReference>
<protein>
    <submittedName>
        <fullName evidence="2">(northern house mosquito) hypothetical protein</fullName>
    </submittedName>
</protein>
<accession>A0A8D8AD76</accession>
<evidence type="ECO:0000313" key="2">
    <source>
        <dbReference type="EMBL" id="CAG6454817.1"/>
    </source>
</evidence>
<evidence type="ECO:0000256" key="1">
    <source>
        <dbReference type="SAM" id="MobiDB-lite"/>
    </source>
</evidence>
<feature type="region of interest" description="Disordered" evidence="1">
    <location>
        <begin position="97"/>
        <end position="131"/>
    </location>
</feature>
<sequence length="258" mass="28473">MVVVMVRRLLPSSSRPGMRAVAATKSTAPTASGSTTNTTSCTVPRNWRIISLKSPNPGATCCWPPTATVPVRAIANPAAPADTPRLAALASTVLRADSAPPPAERPTSTTRARAASTGNSRCRRRRRREEESRVEVIATEAVRWPDRRTTRTWTRCSRTERAVTAAGARTRRRRRTIIGTRNVAGSRTISTTLSFTEWPRPTRWRFCPTRKLLHQSGAWSVTTSPKIRTVTNRWTPPRTTTFYSILVSSPRRTVATAA</sequence>
<organism evidence="2">
    <name type="scientific">Culex pipiens</name>
    <name type="common">House mosquito</name>
    <dbReference type="NCBI Taxonomy" id="7175"/>
    <lineage>
        <taxon>Eukaryota</taxon>
        <taxon>Metazoa</taxon>
        <taxon>Ecdysozoa</taxon>
        <taxon>Arthropoda</taxon>
        <taxon>Hexapoda</taxon>
        <taxon>Insecta</taxon>
        <taxon>Pterygota</taxon>
        <taxon>Neoptera</taxon>
        <taxon>Endopterygota</taxon>
        <taxon>Diptera</taxon>
        <taxon>Nematocera</taxon>
        <taxon>Culicoidea</taxon>
        <taxon>Culicidae</taxon>
        <taxon>Culicinae</taxon>
        <taxon>Culicini</taxon>
        <taxon>Culex</taxon>
        <taxon>Culex</taxon>
    </lineage>
</organism>
<proteinExistence type="predicted"/>
<feature type="compositionally biased region" description="Low complexity" evidence="1">
    <location>
        <begin position="105"/>
        <end position="120"/>
    </location>
</feature>
<dbReference type="AlphaFoldDB" id="A0A8D8AD76"/>
<name>A0A8D8AD76_CULPI</name>
<reference evidence="2" key="1">
    <citation type="submission" date="2021-05" db="EMBL/GenBank/DDBJ databases">
        <authorList>
            <person name="Alioto T."/>
            <person name="Alioto T."/>
            <person name="Gomez Garrido J."/>
        </authorList>
    </citation>
    <scope>NUCLEOTIDE SEQUENCE</scope>
</reference>